<feature type="domain" description="IFT140 second beta-propeller" evidence="10">
    <location>
        <begin position="405"/>
        <end position="708"/>
    </location>
</feature>
<dbReference type="Gene3D" id="2.130.10.10">
    <property type="entry name" value="YVTN repeat-like/Quinoprotein amine dehydrogenase"/>
    <property type="match status" value="2"/>
</dbReference>
<keyword evidence="6" id="KW-0966">Cell projection</keyword>
<evidence type="ECO:0000256" key="4">
    <source>
        <dbReference type="ARBA" id="ARBA00022803"/>
    </source>
</evidence>
<dbReference type="GO" id="GO:0005930">
    <property type="term" value="C:axoneme"/>
    <property type="evidence" value="ECO:0007669"/>
    <property type="project" value="TreeGrafter"/>
</dbReference>
<dbReference type="PANTHER" id="PTHR15722">
    <property type="entry name" value="IFT140/172-RELATED"/>
    <property type="match status" value="1"/>
</dbReference>
<keyword evidence="3" id="KW-0677">Repeat</keyword>
<feature type="domain" description="IF140/IFT172/WDR19 TPR" evidence="12">
    <location>
        <begin position="1147"/>
        <end position="1201"/>
    </location>
</feature>
<dbReference type="Pfam" id="PF23383">
    <property type="entry name" value="Beta-prop_IFT140_1st"/>
    <property type="match status" value="1"/>
</dbReference>
<evidence type="ECO:0000256" key="1">
    <source>
        <dbReference type="ARBA" id="ARBA00004138"/>
    </source>
</evidence>
<dbReference type="PANTHER" id="PTHR15722:SF7">
    <property type="entry name" value="INTRAFLAGELLAR TRANSPORT PROTEIN 140 HOMOLOG"/>
    <property type="match status" value="1"/>
</dbReference>
<feature type="repeat" description="WD" evidence="7">
    <location>
        <begin position="278"/>
        <end position="304"/>
    </location>
</feature>
<evidence type="ECO:0008006" key="15">
    <source>
        <dbReference type="Google" id="ProtNLM"/>
    </source>
</evidence>
<dbReference type="InterPro" id="IPR056154">
    <property type="entry name" value="Beta-prop_IFT140_1st"/>
</dbReference>
<dbReference type="Gene3D" id="1.25.40.470">
    <property type="match status" value="2"/>
</dbReference>
<feature type="coiled-coil region" evidence="8">
    <location>
        <begin position="1219"/>
        <end position="1246"/>
    </location>
</feature>
<sequence length="1386" mass="154733">MAVYFDHRIEAPDVTNVPTLLAWHSTLPVLAVASSSPASGGNLDLYLQQVNKRPHQPVALRWHPVKPVLAVGWENGEVLLLTHPSGDQTILPSTHAACISLLEWSSSGSRLVTGDQVSNGTLAVWKVDARGRLQGNHLAKHEYNKPLTCGIFRPALPGDDVALLARASVSGDETALDKFNWKGAPLKMGPQEGLVFYVSTADGKVYSVDESCKTSPLLSVEGSVKKLFYLERREALAVITDALMLAQYTLGPEGGAQEFLKVKLSSKPGQNVDIVWTDSSLLLTASGEQFVRLWDLERGDNYSLTLDETLGFEKGEMINCVSFCARKVIAAGTSHGRIAMWRMVVQPGSSSRGDVKAQWKLQTPTEIDGNVTQLQWGSCQNLLAANNSNTVLILSEHVMSADCSQQVAGVQLTPRQISITQFSSGVHATLQSDMHIKGVCVTKNSVTVWNGKQVNVYELSGAVPRNTGSFSCVSHVVAVYEENLFTVEPNRVPIRTPQGTVKQILTFSKAEGNPVLLSVCQSYLVVGTDTAHIQVFDLTRRDAKAHSSAKNLTDQIANLGALRSVKCNANGSQVSILINGRPDQKVYFYDIDMDTVTYFDFFAGRPSSGVSQTEENENGQCPVSHFWDESEPRLFVCETIPVSSESSSNCYLDMVNTQTQLHISTIVDVSVVTLFCTQEHGLLLQDCYPKPSGLQALLAVAVPYYYFTPSASHDEDTPQSLPMVSRRVLRDFVGLENCEKATRDAMLNFSFYLTIGDMDEAFKSIKLIKSKAVWENMARMCVKTRRLDVARVCLGNLGNARAAKALKEAETEPEPETQVAMLAIQLGMLEDAEKLYKSCGRYDLLNNFYQASGKWQQALTVAEDKDRIHLRTTYYNYAKYLESMGDKSLALAYFEKSETHRVEVPRMLQDDPLSLEIYVNKMKDKNIYKWWAQFLESQSELDSALHFYECAQDYLSLVRVHCYMGNIQKGSEIANDTGDRAASYHLARHYEGHDNIKQAVHFYTRAQAYNNAIRLCKENSLDDQLMNLALLSNPEDMMEAACYYEEKGTHMDRAVTLYHKAGYVSKALELAFATEQFSALQLIAEDLNENSDPALLARCSDFFITHSQFEKSVEFLGAVIKGIVSGDTQRTSGEDSRLLHLNMFVFHMQAMRALLNSGDTEKIIFFANVSRQKELFIMAANYLQSLDWHKDPEILKTIISFYTKGRAPELLAGFYEACAQVEIDDYQNYEKALDALTEASKCLSKAKDSSSGKHEARLADLLHKITLVKKFVHIRRYKLSLNVADPDEGLRLCESLLEEPELDPCVRVGDVFGFMIEHHCKHGNFHEAQCKLEEFQRLQPSQNIKYYISTGSLQALQKEIGLPIEPRVSRDIFKEEDEVEEDLNVA</sequence>
<evidence type="ECO:0000259" key="11">
    <source>
        <dbReference type="Pfam" id="PF24760"/>
    </source>
</evidence>
<accession>A0A8C5ELC1</accession>
<evidence type="ECO:0000313" key="14">
    <source>
        <dbReference type="Proteomes" id="UP000694680"/>
    </source>
</evidence>
<evidence type="ECO:0000259" key="12">
    <source>
        <dbReference type="Pfam" id="PF24762"/>
    </source>
</evidence>
<evidence type="ECO:0000256" key="5">
    <source>
        <dbReference type="ARBA" id="ARBA00023069"/>
    </source>
</evidence>
<proteinExistence type="predicted"/>
<dbReference type="FunFam" id="1.25.40.470:FF:000011">
    <property type="entry name" value="Intraflagellar transport protein 140"/>
    <property type="match status" value="1"/>
</dbReference>
<dbReference type="SUPFAM" id="SSF48452">
    <property type="entry name" value="TPR-like"/>
    <property type="match status" value="1"/>
</dbReference>
<dbReference type="GO" id="GO:0030991">
    <property type="term" value="C:intraciliary transport particle A"/>
    <property type="evidence" value="ECO:0007669"/>
    <property type="project" value="TreeGrafter"/>
</dbReference>
<dbReference type="Proteomes" id="UP000694680">
    <property type="component" value="Chromosome 19"/>
</dbReference>
<dbReference type="InterPro" id="IPR001680">
    <property type="entry name" value="WD40_rpt"/>
</dbReference>
<dbReference type="SUPFAM" id="SSF51004">
    <property type="entry name" value="C-terminal (heme d1) domain of cytochrome cd1-nitrite reductase"/>
    <property type="match status" value="1"/>
</dbReference>
<feature type="domain" description="IF140/IFT172/WDR19 TPR" evidence="12">
    <location>
        <begin position="756"/>
        <end position="1116"/>
    </location>
</feature>
<dbReference type="Ensembl" id="ENSGWIT00000025465.1">
    <property type="protein sequence ID" value="ENSGWIP00000023247.1"/>
    <property type="gene ID" value="ENSGWIG00000011529.1"/>
</dbReference>
<dbReference type="GO" id="GO:0036064">
    <property type="term" value="C:ciliary basal body"/>
    <property type="evidence" value="ECO:0007669"/>
    <property type="project" value="TreeGrafter"/>
</dbReference>
<dbReference type="Pfam" id="PF24762">
    <property type="entry name" value="TPR_IF140-IFT172"/>
    <property type="match status" value="2"/>
</dbReference>
<comment type="subcellular location">
    <subcellularLocation>
        <location evidence="1">Cell projection</location>
        <location evidence="1">Cilium</location>
    </subcellularLocation>
</comment>
<keyword evidence="8" id="KW-0175">Coiled coil</keyword>
<reference evidence="13" key="1">
    <citation type="submission" date="2020-06" db="EMBL/GenBank/DDBJ databases">
        <authorList>
            <consortium name="Wellcome Sanger Institute Data Sharing"/>
        </authorList>
    </citation>
    <scope>NUCLEOTIDE SEQUENCE [LARGE SCALE GENOMIC DNA]</scope>
</reference>
<name>A0A8C5ELC1_GOUWI</name>
<gene>
    <name evidence="13" type="primary">ift140</name>
</gene>
<dbReference type="InterPro" id="IPR056168">
    <property type="entry name" value="TPR_IF140/IFT172/WDR19"/>
</dbReference>
<evidence type="ECO:0000256" key="6">
    <source>
        <dbReference type="ARBA" id="ARBA00023273"/>
    </source>
</evidence>
<dbReference type="InterPro" id="IPR056155">
    <property type="entry name" value="Beta-prop_IFT140_2nd"/>
</dbReference>
<reference evidence="13" key="2">
    <citation type="submission" date="2025-08" db="UniProtKB">
        <authorList>
            <consortium name="Ensembl"/>
        </authorList>
    </citation>
    <scope>IDENTIFICATION</scope>
</reference>
<keyword evidence="5" id="KW-0969">Cilium</keyword>
<dbReference type="InterPro" id="IPR011990">
    <property type="entry name" value="TPR-like_helical_dom_sf"/>
</dbReference>
<dbReference type="InterPro" id="IPR015943">
    <property type="entry name" value="WD40/YVTN_repeat-like_dom_sf"/>
</dbReference>
<organism evidence="13 14">
    <name type="scientific">Gouania willdenowi</name>
    <name type="common">Blunt-snouted clingfish</name>
    <name type="synonym">Lepadogaster willdenowi</name>
    <dbReference type="NCBI Taxonomy" id="441366"/>
    <lineage>
        <taxon>Eukaryota</taxon>
        <taxon>Metazoa</taxon>
        <taxon>Chordata</taxon>
        <taxon>Craniata</taxon>
        <taxon>Vertebrata</taxon>
        <taxon>Euteleostomi</taxon>
        <taxon>Actinopterygii</taxon>
        <taxon>Neopterygii</taxon>
        <taxon>Teleostei</taxon>
        <taxon>Neoteleostei</taxon>
        <taxon>Acanthomorphata</taxon>
        <taxon>Ovalentaria</taxon>
        <taxon>Blenniimorphae</taxon>
        <taxon>Blenniiformes</taxon>
        <taxon>Gobiesocoidei</taxon>
        <taxon>Gobiesocidae</taxon>
        <taxon>Gobiesocinae</taxon>
        <taxon>Gouania</taxon>
    </lineage>
</organism>
<protein>
    <recommendedName>
        <fullName evidence="15">Intraflagellar transport 140 homolog (Chlamydomonas)</fullName>
    </recommendedName>
</protein>
<evidence type="ECO:0000256" key="7">
    <source>
        <dbReference type="PROSITE-ProRule" id="PRU00221"/>
    </source>
</evidence>
<feature type="domain" description="IF140 C-terminal TPR" evidence="11">
    <location>
        <begin position="1209"/>
        <end position="1335"/>
    </location>
</feature>
<dbReference type="Pfam" id="PF24760">
    <property type="entry name" value="TPR_IF140_C"/>
    <property type="match status" value="1"/>
</dbReference>
<evidence type="ECO:0000256" key="2">
    <source>
        <dbReference type="ARBA" id="ARBA00022574"/>
    </source>
</evidence>
<dbReference type="PROSITE" id="PS50082">
    <property type="entry name" value="WD_REPEATS_2"/>
    <property type="match status" value="1"/>
</dbReference>
<dbReference type="SUPFAM" id="SSF50978">
    <property type="entry name" value="WD40 repeat-like"/>
    <property type="match status" value="1"/>
</dbReference>
<evidence type="ECO:0000256" key="8">
    <source>
        <dbReference type="SAM" id="Coils"/>
    </source>
</evidence>
<dbReference type="InterPro" id="IPR011048">
    <property type="entry name" value="Haem_d1_sf"/>
</dbReference>
<keyword evidence="14" id="KW-1185">Reference proteome</keyword>
<evidence type="ECO:0000259" key="9">
    <source>
        <dbReference type="Pfam" id="PF23383"/>
    </source>
</evidence>
<evidence type="ECO:0000256" key="3">
    <source>
        <dbReference type="ARBA" id="ARBA00022737"/>
    </source>
</evidence>
<keyword evidence="4" id="KW-0802">TPR repeat</keyword>
<dbReference type="InterPro" id="IPR036322">
    <property type="entry name" value="WD40_repeat_dom_sf"/>
</dbReference>
<dbReference type="FunFam" id="1.25.40.470:FF:000010">
    <property type="entry name" value="Intraflagellar transport 140 homolog (Chlamydomonas)"/>
    <property type="match status" value="1"/>
</dbReference>
<dbReference type="Pfam" id="PF23385">
    <property type="entry name" value="Beta-prop_IFT140_2nd"/>
    <property type="match status" value="1"/>
</dbReference>
<evidence type="ECO:0000259" key="10">
    <source>
        <dbReference type="Pfam" id="PF23385"/>
    </source>
</evidence>
<evidence type="ECO:0000313" key="13">
    <source>
        <dbReference type="Ensembl" id="ENSGWIP00000023247.1"/>
    </source>
</evidence>
<feature type="domain" description="IFT140 first beta-propeller" evidence="9">
    <location>
        <begin position="2"/>
        <end position="397"/>
    </location>
</feature>
<dbReference type="InterPro" id="IPR056156">
    <property type="entry name" value="TPR_IF140_C"/>
</dbReference>
<keyword evidence="2 7" id="KW-0853">WD repeat</keyword>
<dbReference type="GO" id="GO:0035721">
    <property type="term" value="P:intraciliary retrograde transport"/>
    <property type="evidence" value="ECO:0007669"/>
    <property type="project" value="TreeGrafter"/>
</dbReference>
<dbReference type="FunFam" id="2.130.10.10:FF:000811">
    <property type="entry name" value="Intraflagellar transport 140"/>
    <property type="match status" value="1"/>
</dbReference>
<reference evidence="13" key="3">
    <citation type="submission" date="2025-09" db="UniProtKB">
        <authorList>
            <consortium name="Ensembl"/>
        </authorList>
    </citation>
    <scope>IDENTIFICATION</scope>
</reference>